<dbReference type="InterPro" id="IPR027417">
    <property type="entry name" value="P-loop_NTPase"/>
</dbReference>
<dbReference type="STRING" id="109895.A0A507E3H1"/>
<evidence type="ECO:0000256" key="5">
    <source>
        <dbReference type="SAM" id="MobiDB-lite"/>
    </source>
</evidence>
<sequence length="531" mass="59062">MSSTKPLLAVVGTTGVGKSQLGVELAKALGGEIVNADSMQGLDVATNKAPIHERQGVPHHLMDFVEPSKEYSVAEFERDASRVIADIHSRGRVPILVGGTNYYIQSLLWKQQIIANTDDVDEMGLSNESMDDVPHATLKSHPLAERMAEALQNTDQRCNTPDEVEKYHASTDLLGLLAQVDPGGTPEIVARSDGVYRYFTSFPTIPYQLDLSRIVRRQIFYRTGRKHSDIMAEQKQNPLSSASPLRFNTCVFWLYADPKALYPRLDARVDEMIKLGLFKELGEMRAQMRDGLVVGSTPHPQASEADATTESAVDGGSLAPQVNYTRGILQAIGFKEFHKYLTRLELSPTLSDDDPDLAALRDQGLDEMKRGTRQYARRQVAWIKNKLAVSCLGDMDSTTHQVSEETKRMGFFLLDATSLDDWSSTVAAKAVALAENFISNHKTPDPRTLSEVASQMLPSVQKDDSMQPPAQWTKYTCPICVDLHTRQPRVLNGMQEWKIHLATTGHRKRTKRAETDVDGSAASRKRDREPV</sequence>
<dbReference type="Gene3D" id="3.30.160.60">
    <property type="entry name" value="Classic Zinc Finger"/>
    <property type="match status" value="1"/>
</dbReference>
<dbReference type="AlphaFoldDB" id="A0A507E3H1"/>
<keyword evidence="2 6" id="KW-0808">Transferase</keyword>
<comment type="similarity">
    <text evidence="1">Belongs to the IPP transferase family.</text>
</comment>
<evidence type="ECO:0000256" key="2">
    <source>
        <dbReference type="ARBA" id="ARBA00022679"/>
    </source>
</evidence>
<evidence type="ECO:0000256" key="1">
    <source>
        <dbReference type="ARBA" id="ARBA00005842"/>
    </source>
</evidence>
<feature type="region of interest" description="Disordered" evidence="5">
    <location>
        <begin position="502"/>
        <end position="531"/>
    </location>
</feature>
<keyword evidence="3" id="KW-0547">Nucleotide-binding</keyword>
<evidence type="ECO:0000313" key="7">
    <source>
        <dbReference type="Proteomes" id="UP000318582"/>
    </source>
</evidence>
<dbReference type="PANTHER" id="PTHR11088:SF89">
    <property type="entry name" value="TRNA DIMETHYLALLYLTRANSFERASE"/>
    <property type="match status" value="1"/>
</dbReference>
<name>A0A507E3H1_9FUNG</name>
<dbReference type="PANTHER" id="PTHR11088">
    <property type="entry name" value="TRNA DIMETHYLALLYLTRANSFERASE"/>
    <property type="match status" value="1"/>
</dbReference>
<evidence type="ECO:0000313" key="6">
    <source>
        <dbReference type="EMBL" id="TPX58384.1"/>
    </source>
</evidence>
<dbReference type="SUPFAM" id="SSF52540">
    <property type="entry name" value="P-loop containing nucleoside triphosphate hydrolases"/>
    <property type="match status" value="1"/>
</dbReference>
<organism evidence="6 7">
    <name type="scientific">Powellomyces hirtus</name>
    <dbReference type="NCBI Taxonomy" id="109895"/>
    <lineage>
        <taxon>Eukaryota</taxon>
        <taxon>Fungi</taxon>
        <taxon>Fungi incertae sedis</taxon>
        <taxon>Chytridiomycota</taxon>
        <taxon>Chytridiomycota incertae sedis</taxon>
        <taxon>Chytridiomycetes</taxon>
        <taxon>Spizellomycetales</taxon>
        <taxon>Powellomycetaceae</taxon>
        <taxon>Powellomyces</taxon>
    </lineage>
</organism>
<dbReference type="Proteomes" id="UP000318582">
    <property type="component" value="Unassembled WGS sequence"/>
</dbReference>
<proteinExistence type="inferred from homology"/>
<dbReference type="Pfam" id="PF01715">
    <property type="entry name" value="IPPT"/>
    <property type="match status" value="2"/>
</dbReference>
<comment type="caution">
    <text evidence="6">The sequence shown here is derived from an EMBL/GenBank/DDBJ whole genome shotgun (WGS) entry which is preliminary data.</text>
</comment>
<keyword evidence="7" id="KW-1185">Reference proteome</keyword>
<dbReference type="GO" id="GO:0005739">
    <property type="term" value="C:mitochondrion"/>
    <property type="evidence" value="ECO:0007669"/>
    <property type="project" value="TreeGrafter"/>
</dbReference>
<gene>
    <name evidence="6" type="primary">MOD5</name>
    <name evidence="6" type="ORF">PhCBS80983_g03199</name>
</gene>
<dbReference type="GO" id="GO:0005524">
    <property type="term" value="F:ATP binding"/>
    <property type="evidence" value="ECO:0007669"/>
    <property type="project" value="UniProtKB-KW"/>
</dbReference>
<evidence type="ECO:0000256" key="3">
    <source>
        <dbReference type="ARBA" id="ARBA00022741"/>
    </source>
</evidence>
<dbReference type="HAMAP" id="MF_00185">
    <property type="entry name" value="IPP_trans"/>
    <property type="match status" value="1"/>
</dbReference>
<dbReference type="EMBL" id="QEAQ01000037">
    <property type="protein sequence ID" value="TPX58384.1"/>
    <property type="molecule type" value="Genomic_DNA"/>
</dbReference>
<dbReference type="InterPro" id="IPR039657">
    <property type="entry name" value="Dimethylallyltransferase"/>
</dbReference>
<dbReference type="GO" id="GO:0006400">
    <property type="term" value="P:tRNA modification"/>
    <property type="evidence" value="ECO:0007669"/>
    <property type="project" value="TreeGrafter"/>
</dbReference>
<dbReference type="GO" id="GO:0052381">
    <property type="term" value="F:tRNA dimethylallyltransferase activity"/>
    <property type="evidence" value="ECO:0007669"/>
    <property type="project" value="InterPro"/>
</dbReference>
<dbReference type="InterPro" id="IPR018022">
    <property type="entry name" value="IPT"/>
</dbReference>
<reference evidence="6 7" key="1">
    <citation type="journal article" date="2019" name="Sci. Rep.">
        <title>Comparative genomics of chytrid fungi reveal insights into the obligate biotrophic and pathogenic lifestyle of Synchytrium endobioticum.</title>
        <authorList>
            <person name="van de Vossenberg B.T.L.H."/>
            <person name="Warris S."/>
            <person name="Nguyen H.D.T."/>
            <person name="van Gent-Pelzer M.P.E."/>
            <person name="Joly D.L."/>
            <person name="van de Geest H.C."/>
            <person name="Bonants P.J.M."/>
            <person name="Smith D.S."/>
            <person name="Levesque C.A."/>
            <person name="van der Lee T.A.J."/>
        </authorList>
    </citation>
    <scope>NUCLEOTIDE SEQUENCE [LARGE SCALE GENOMIC DNA]</scope>
    <source>
        <strain evidence="6 7">CBS 809.83</strain>
    </source>
</reference>
<accession>A0A507E3H1</accession>
<keyword evidence="4" id="KW-0067">ATP-binding</keyword>
<dbReference type="Gene3D" id="3.40.50.300">
    <property type="entry name" value="P-loop containing nucleotide triphosphate hydrolases"/>
    <property type="match status" value="1"/>
</dbReference>
<protein>
    <submittedName>
        <fullName evidence="6">tRNA dimethylallyltransferase</fullName>
    </submittedName>
</protein>
<evidence type="ECO:0000256" key="4">
    <source>
        <dbReference type="ARBA" id="ARBA00022840"/>
    </source>
</evidence>